<feature type="signal peptide" evidence="1">
    <location>
        <begin position="1"/>
        <end position="16"/>
    </location>
</feature>
<name>A0ABN8ED72_CHISP</name>
<evidence type="ECO:0000313" key="3">
    <source>
        <dbReference type="Proteomes" id="UP001153292"/>
    </source>
</evidence>
<evidence type="ECO:0000256" key="1">
    <source>
        <dbReference type="SAM" id="SignalP"/>
    </source>
</evidence>
<accession>A0ABN8ED72</accession>
<reference evidence="2" key="1">
    <citation type="submission" date="2021-12" db="EMBL/GenBank/DDBJ databases">
        <authorList>
            <person name="King R."/>
        </authorList>
    </citation>
    <scope>NUCLEOTIDE SEQUENCE</scope>
</reference>
<organism evidence="2 3">
    <name type="scientific">Chilo suppressalis</name>
    <name type="common">Asiatic rice borer moth</name>
    <dbReference type="NCBI Taxonomy" id="168631"/>
    <lineage>
        <taxon>Eukaryota</taxon>
        <taxon>Metazoa</taxon>
        <taxon>Ecdysozoa</taxon>
        <taxon>Arthropoda</taxon>
        <taxon>Hexapoda</taxon>
        <taxon>Insecta</taxon>
        <taxon>Pterygota</taxon>
        <taxon>Neoptera</taxon>
        <taxon>Endopterygota</taxon>
        <taxon>Lepidoptera</taxon>
        <taxon>Glossata</taxon>
        <taxon>Ditrysia</taxon>
        <taxon>Pyraloidea</taxon>
        <taxon>Crambidae</taxon>
        <taxon>Crambinae</taxon>
        <taxon>Chilo</taxon>
    </lineage>
</organism>
<evidence type="ECO:0000313" key="2">
    <source>
        <dbReference type="EMBL" id="CAH0669389.1"/>
    </source>
</evidence>
<sequence>MKQLLVLVALIAAAQALGAWKGGLKVRFGMNVIGYGRSYFMSVPRTIAEAKNARWVQQPRPDGPMPELVLYCPSQNDRVLCALFDDTAYVAGLQVALDEAKMTDAPFDWKVQGFTRWTPPPNTQGVVETYQTIQQYFIDEVELAKTPAERITARNADKTIQFNGVWVTGFNGERMRISDRTEDIANTAVSHFTKQACIPLMGRHYYYNMTASTACTADSLFPWFPLVHSGELIGMGFIVFGKLEEKAIIRDYFERPPVTAVKVIVPDGPECLYEMARDPAMITMHSYYINTPWLVDCLLQ</sequence>
<keyword evidence="3" id="KW-1185">Reference proteome</keyword>
<proteinExistence type="predicted"/>
<protein>
    <submittedName>
        <fullName evidence="2">Uncharacterized protein</fullName>
    </submittedName>
</protein>
<dbReference type="EMBL" id="OU963904">
    <property type="protein sequence ID" value="CAH0669389.1"/>
    <property type="molecule type" value="Genomic_DNA"/>
</dbReference>
<gene>
    <name evidence="2" type="ORF">CHILSU_LOCUS1326</name>
</gene>
<feature type="chain" id="PRO_5046964945" evidence="1">
    <location>
        <begin position="17"/>
        <end position="300"/>
    </location>
</feature>
<keyword evidence="1" id="KW-0732">Signal</keyword>
<dbReference type="Proteomes" id="UP001153292">
    <property type="component" value="Chromosome 11"/>
</dbReference>